<evidence type="ECO:0000313" key="3">
    <source>
        <dbReference type="EMBL" id="TMQ66854.1"/>
    </source>
</evidence>
<feature type="transmembrane region" description="Helical" evidence="1">
    <location>
        <begin position="79"/>
        <end position="98"/>
    </location>
</feature>
<evidence type="ECO:0000313" key="2">
    <source>
        <dbReference type="EMBL" id="TMQ56106.1"/>
    </source>
</evidence>
<accession>A0A538TTC7</accession>
<protein>
    <submittedName>
        <fullName evidence="3">Uncharacterized protein</fullName>
    </submittedName>
</protein>
<evidence type="ECO:0000256" key="1">
    <source>
        <dbReference type="SAM" id="Phobius"/>
    </source>
</evidence>
<reference evidence="4 5" key="1">
    <citation type="journal article" date="2019" name="Nat. Microbiol.">
        <title>Mediterranean grassland soil C-N compound turnover is dependent on rainfall and depth, and is mediated by genomically divergent microorganisms.</title>
        <authorList>
            <person name="Diamond S."/>
            <person name="Andeer P.F."/>
            <person name="Li Z."/>
            <person name="Crits-Christoph A."/>
            <person name="Burstein D."/>
            <person name="Anantharaman K."/>
            <person name="Lane K.R."/>
            <person name="Thomas B.C."/>
            <person name="Pan C."/>
            <person name="Northen T.R."/>
            <person name="Banfield J.F."/>
        </authorList>
    </citation>
    <scope>NUCLEOTIDE SEQUENCE [LARGE SCALE GENOMIC DNA]</scope>
    <source>
        <strain evidence="2">WS_4</strain>
        <strain evidence="3">WS_7</strain>
    </source>
</reference>
<dbReference type="EMBL" id="VBOU01000005">
    <property type="protein sequence ID" value="TMQ56106.1"/>
    <property type="molecule type" value="Genomic_DNA"/>
</dbReference>
<name>A0A538TTC7_UNCEI</name>
<dbReference type="AlphaFoldDB" id="A0A538TTC7"/>
<dbReference type="Proteomes" id="UP000319829">
    <property type="component" value="Unassembled WGS sequence"/>
</dbReference>
<comment type="caution">
    <text evidence="3">The sequence shown here is derived from an EMBL/GenBank/DDBJ whole genome shotgun (WGS) entry which is preliminary data.</text>
</comment>
<keyword evidence="1" id="KW-1133">Transmembrane helix</keyword>
<sequence length="110" mass="12307">MNLKPFFLRWEKLRPWYNVILAAVLVVSHAPHMGVLFLEPMALLIWLIGAVLANICFLAGPLVEAYVSWLGIRSRYVMPLLFIGGVLISIPCVVYFMLPFPLARAILGGP</sequence>
<gene>
    <name evidence="2" type="ORF">E6K74_01005</name>
    <name evidence="3" type="ORF">E6K77_00810</name>
</gene>
<evidence type="ECO:0000313" key="5">
    <source>
        <dbReference type="Proteomes" id="UP000319829"/>
    </source>
</evidence>
<proteinExistence type="predicted"/>
<evidence type="ECO:0000313" key="4">
    <source>
        <dbReference type="Proteomes" id="UP000317366"/>
    </source>
</evidence>
<organism evidence="3 4">
    <name type="scientific">Eiseniibacteriota bacterium</name>
    <dbReference type="NCBI Taxonomy" id="2212470"/>
    <lineage>
        <taxon>Bacteria</taxon>
        <taxon>Candidatus Eiseniibacteriota</taxon>
    </lineage>
</organism>
<feature type="transmembrane region" description="Helical" evidence="1">
    <location>
        <begin position="44"/>
        <end position="67"/>
    </location>
</feature>
<keyword evidence="1" id="KW-0812">Transmembrane</keyword>
<dbReference type="EMBL" id="VBOX01000005">
    <property type="protein sequence ID" value="TMQ66854.1"/>
    <property type="molecule type" value="Genomic_DNA"/>
</dbReference>
<dbReference type="Proteomes" id="UP000317366">
    <property type="component" value="Unassembled WGS sequence"/>
</dbReference>
<keyword evidence="1" id="KW-0472">Membrane</keyword>
<feature type="transmembrane region" description="Helical" evidence="1">
    <location>
        <begin position="16"/>
        <end position="38"/>
    </location>
</feature>